<dbReference type="PROSITE" id="PS51186">
    <property type="entry name" value="GNAT"/>
    <property type="match status" value="1"/>
</dbReference>
<dbReference type="OrthoDB" id="9802340at2"/>
<dbReference type="EMBL" id="NOII01000011">
    <property type="protein sequence ID" value="OYD56622.1"/>
    <property type="molecule type" value="Genomic_DNA"/>
</dbReference>
<dbReference type="RefSeq" id="WP_094253638.1">
    <property type="nucleotide sequence ID" value="NZ_JBHLXL010000002.1"/>
</dbReference>
<organism evidence="2 3">
    <name type="scientific">Fictibacillus aquaticus</name>
    <dbReference type="NCBI Taxonomy" id="2021314"/>
    <lineage>
        <taxon>Bacteria</taxon>
        <taxon>Bacillati</taxon>
        <taxon>Bacillota</taxon>
        <taxon>Bacilli</taxon>
        <taxon>Bacillales</taxon>
        <taxon>Fictibacillaceae</taxon>
        <taxon>Fictibacillus</taxon>
    </lineage>
</organism>
<dbReference type="Gene3D" id="3.40.630.30">
    <property type="match status" value="1"/>
</dbReference>
<evidence type="ECO:0000313" key="3">
    <source>
        <dbReference type="Proteomes" id="UP000215059"/>
    </source>
</evidence>
<dbReference type="Proteomes" id="UP000215059">
    <property type="component" value="Unassembled WGS sequence"/>
</dbReference>
<protein>
    <submittedName>
        <fullName evidence="2">GNAT family N-acetyltransferase</fullName>
    </submittedName>
</protein>
<dbReference type="InterPro" id="IPR000182">
    <property type="entry name" value="GNAT_dom"/>
</dbReference>
<evidence type="ECO:0000259" key="1">
    <source>
        <dbReference type="PROSITE" id="PS51186"/>
    </source>
</evidence>
<dbReference type="CDD" id="cd04301">
    <property type="entry name" value="NAT_SF"/>
    <property type="match status" value="1"/>
</dbReference>
<dbReference type="AlphaFoldDB" id="A0A235F5W4"/>
<dbReference type="GO" id="GO:0016747">
    <property type="term" value="F:acyltransferase activity, transferring groups other than amino-acyl groups"/>
    <property type="evidence" value="ECO:0007669"/>
    <property type="project" value="InterPro"/>
</dbReference>
<dbReference type="SUPFAM" id="SSF55729">
    <property type="entry name" value="Acyl-CoA N-acyltransferases (Nat)"/>
    <property type="match status" value="1"/>
</dbReference>
<keyword evidence="3" id="KW-1185">Reference proteome</keyword>
<dbReference type="Pfam" id="PF00583">
    <property type="entry name" value="Acetyltransf_1"/>
    <property type="match status" value="1"/>
</dbReference>
<dbReference type="PANTHER" id="PTHR43072">
    <property type="entry name" value="N-ACETYLTRANSFERASE"/>
    <property type="match status" value="1"/>
</dbReference>
<sequence length="168" mass="19031">MEYIVREAKRDDAQQIIEFYNKVGGESDFLSFGSDEFQRDHIEYGDYLENTRNEENSLILLALDGDDIISIATINSSQKVRTKHVGTLGIVVSKEHHGKGIGKKLMNDLIKWASGNGITKKITLVTREDNELAIALYKQLGFEIEGVLKRDTYIHGVYYNTLVMGLFL</sequence>
<name>A0A235F5W4_9BACL</name>
<gene>
    <name evidence="2" type="ORF">CGZ90_16560</name>
</gene>
<feature type="domain" description="N-acetyltransferase" evidence="1">
    <location>
        <begin position="3"/>
        <end position="168"/>
    </location>
</feature>
<reference evidence="2 3" key="1">
    <citation type="submission" date="2017-07" db="EMBL/GenBank/DDBJ databases">
        <title>Fictibacillus sp. nov. GDSW-R2A3 Genome sequencing and assembly.</title>
        <authorList>
            <person name="Mayilraj S."/>
        </authorList>
    </citation>
    <scope>NUCLEOTIDE SEQUENCE [LARGE SCALE GENOMIC DNA]</scope>
    <source>
        <strain evidence="2 3">GDSW-R2A3</strain>
    </source>
</reference>
<dbReference type="InterPro" id="IPR016181">
    <property type="entry name" value="Acyl_CoA_acyltransferase"/>
</dbReference>
<accession>A0A235F5W4</accession>
<keyword evidence="2" id="KW-0808">Transferase</keyword>
<evidence type="ECO:0000313" key="2">
    <source>
        <dbReference type="EMBL" id="OYD56622.1"/>
    </source>
</evidence>
<comment type="caution">
    <text evidence="2">The sequence shown here is derived from an EMBL/GenBank/DDBJ whole genome shotgun (WGS) entry which is preliminary data.</text>
</comment>
<proteinExistence type="predicted"/>